<keyword evidence="3" id="KW-0547">Nucleotide-binding</keyword>
<evidence type="ECO:0000259" key="6">
    <source>
        <dbReference type="Pfam" id="PF03738"/>
    </source>
</evidence>
<dbReference type="Gene3D" id="3.30.1490.330">
    <property type="match status" value="1"/>
</dbReference>
<dbReference type="SUPFAM" id="SSF56059">
    <property type="entry name" value="Glutathione synthetase ATP-binding domain-like"/>
    <property type="match status" value="1"/>
</dbReference>
<keyword evidence="1" id="KW-0436">Ligase</keyword>
<dbReference type="GO" id="GO:0016874">
    <property type="term" value="F:ligase activity"/>
    <property type="evidence" value="ECO:0007669"/>
    <property type="project" value="UniProtKB-KW"/>
</dbReference>
<evidence type="ECO:0000256" key="5">
    <source>
        <dbReference type="ARBA" id="ARBA00022842"/>
    </source>
</evidence>
<dbReference type="GO" id="GO:0005524">
    <property type="term" value="F:ATP binding"/>
    <property type="evidence" value="ECO:0007669"/>
    <property type="project" value="UniProtKB-KW"/>
</dbReference>
<dbReference type="InterPro" id="IPR005494">
    <property type="entry name" value="GSPS_pre-ATP-grasp-like_dom"/>
</dbReference>
<proteinExistence type="predicted"/>
<evidence type="ECO:0000256" key="2">
    <source>
        <dbReference type="ARBA" id="ARBA00022723"/>
    </source>
</evidence>
<dbReference type="SUPFAM" id="SSF52440">
    <property type="entry name" value="PreATP-grasp domain"/>
    <property type="match status" value="1"/>
</dbReference>
<dbReference type="RefSeq" id="WP_308981371.1">
    <property type="nucleotide sequence ID" value="NZ_JAVIDL010000012.1"/>
</dbReference>
<protein>
    <submittedName>
        <fullName evidence="7">Glutathionylspermidine synthase family protein</fullName>
    </submittedName>
</protein>
<dbReference type="EMBL" id="JAVIDL010000012">
    <property type="protein sequence ID" value="MDQ8935669.1"/>
    <property type="molecule type" value="Genomic_DNA"/>
</dbReference>
<keyword evidence="4" id="KW-0067">ATP-binding</keyword>
<comment type="caution">
    <text evidence="7">The sequence shown here is derived from an EMBL/GenBank/DDBJ whole genome shotgun (WGS) entry which is preliminary data.</text>
</comment>
<name>A0AAW8J928_9GAMM</name>
<accession>A0AAW8J928</accession>
<gene>
    <name evidence="7" type="ORF">RFH47_08000</name>
</gene>
<keyword evidence="2" id="KW-0479">Metal-binding</keyword>
<evidence type="ECO:0000256" key="1">
    <source>
        <dbReference type="ARBA" id="ARBA00022598"/>
    </source>
</evidence>
<sequence length="424" mass="50028">MKRHHFPKRADYIQQLENIGFNYWDLPSGPEQLPYWQEGVTYAFSETQIDRIQEATQCLHDMAIEMVSSMVKAGDYPDYFALDEQSKHLIEQSWYRADRSLLGRFDLVYDGHTEIKMLEYNGDTPVSILECSVAQWHYIEQLSRFPESLSEIVPELIFPDQLRIQYNLLDEHLLEYWQQYYKPQTLIHFAASGGFRHEDWGNLIYIMDTASRAGMKVKALQMQEIGWTDTQQFVDLQGSEIKNIFKLYPWEWMREESFGQHVSQARTRWMEPAWKMLLSNKAMLVKLWLMFPHHPYLLAAYSEKDLAHMHDGQWCKKAIHGREGANIHRVLKHEGQIVSDQLAQGSHFVAEYVDWGYVYQAWHDLPVHEGYRPIIGSWVIDDRACGMSIREDKNLVTGNDAYFASHFFVPYALESRYQRLYSDE</sequence>
<evidence type="ECO:0000256" key="3">
    <source>
        <dbReference type="ARBA" id="ARBA00022741"/>
    </source>
</evidence>
<dbReference type="AlphaFoldDB" id="A0AAW8J928"/>
<feature type="domain" description="Glutathionylspermidine synthase pre-ATP-grasp-like" evidence="6">
    <location>
        <begin position="14"/>
        <end position="407"/>
    </location>
</feature>
<organism evidence="7 8">
    <name type="scientific">Acinetobacter rudis</name>
    <dbReference type="NCBI Taxonomy" id="632955"/>
    <lineage>
        <taxon>Bacteria</taxon>
        <taxon>Pseudomonadati</taxon>
        <taxon>Pseudomonadota</taxon>
        <taxon>Gammaproteobacteria</taxon>
        <taxon>Moraxellales</taxon>
        <taxon>Moraxellaceae</taxon>
        <taxon>Acinetobacter</taxon>
    </lineage>
</organism>
<evidence type="ECO:0000313" key="8">
    <source>
        <dbReference type="Proteomes" id="UP001243844"/>
    </source>
</evidence>
<dbReference type="GO" id="GO:0046872">
    <property type="term" value="F:metal ion binding"/>
    <property type="evidence" value="ECO:0007669"/>
    <property type="project" value="UniProtKB-KW"/>
</dbReference>
<keyword evidence="5" id="KW-0460">Magnesium</keyword>
<reference evidence="7" key="1">
    <citation type="submission" date="2023-08" db="EMBL/GenBank/DDBJ databases">
        <title>Emergence of clinically-relevant ST2 carbapenem-resistant Acinetobacter baumannii strains in hospital sewages in Zhejiang, East of China.</title>
        <authorList>
            <person name="Kaichao C."/>
            <person name="Zhang R."/>
        </authorList>
    </citation>
    <scope>NUCLEOTIDE SEQUENCE</scope>
    <source>
        <strain evidence="7">M-RB-37</strain>
    </source>
</reference>
<dbReference type="InterPro" id="IPR016185">
    <property type="entry name" value="PreATP-grasp_dom_sf"/>
</dbReference>
<evidence type="ECO:0000256" key="4">
    <source>
        <dbReference type="ARBA" id="ARBA00022840"/>
    </source>
</evidence>
<dbReference type="Pfam" id="PF03738">
    <property type="entry name" value="GSP_synth"/>
    <property type="match status" value="1"/>
</dbReference>
<dbReference type="Proteomes" id="UP001243844">
    <property type="component" value="Unassembled WGS sequence"/>
</dbReference>
<evidence type="ECO:0000313" key="7">
    <source>
        <dbReference type="EMBL" id="MDQ8935669.1"/>
    </source>
</evidence>